<reference evidence="2" key="1">
    <citation type="submission" date="2020-11" db="EMBL/GenBank/DDBJ databases">
        <authorList>
            <person name="Tran Van P."/>
        </authorList>
    </citation>
    <scope>NUCLEOTIDE SEQUENCE</scope>
</reference>
<dbReference type="SUPFAM" id="SSF55920">
    <property type="entry name" value="Creatinase/aminopeptidase"/>
    <property type="match status" value="1"/>
</dbReference>
<dbReference type="Pfam" id="PF00557">
    <property type="entry name" value="Peptidase_M24"/>
    <property type="match status" value="1"/>
</dbReference>
<dbReference type="PANTHER" id="PTHR43763:SF6">
    <property type="entry name" value="XAA-PRO AMINOPEPTIDASE 1"/>
    <property type="match status" value="1"/>
</dbReference>
<dbReference type="InterPro" id="IPR036005">
    <property type="entry name" value="Creatinase/aminopeptidase-like"/>
</dbReference>
<dbReference type="Gene3D" id="3.90.230.10">
    <property type="entry name" value="Creatinase/methionine aminopeptidase superfamily"/>
    <property type="match status" value="1"/>
</dbReference>
<dbReference type="InterPro" id="IPR000994">
    <property type="entry name" value="Pept_M24"/>
</dbReference>
<organism evidence="2">
    <name type="scientific">Timema genevievae</name>
    <name type="common">Walking stick</name>
    <dbReference type="NCBI Taxonomy" id="629358"/>
    <lineage>
        <taxon>Eukaryota</taxon>
        <taxon>Metazoa</taxon>
        <taxon>Ecdysozoa</taxon>
        <taxon>Arthropoda</taxon>
        <taxon>Hexapoda</taxon>
        <taxon>Insecta</taxon>
        <taxon>Pterygota</taxon>
        <taxon>Neoptera</taxon>
        <taxon>Polyneoptera</taxon>
        <taxon>Phasmatodea</taxon>
        <taxon>Timematodea</taxon>
        <taxon>Timematoidea</taxon>
        <taxon>Timematidae</taxon>
        <taxon>Timema</taxon>
    </lineage>
</organism>
<name>A0A7R9PTB6_TIMGE</name>
<proteinExistence type="predicted"/>
<feature type="domain" description="Peptidase M24" evidence="1">
    <location>
        <begin position="120"/>
        <end position="278"/>
    </location>
</feature>
<evidence type="ECO:0000313" key="2">
    <source>
        <dbReference type="EMBL" id="CAD7617062.1"/>
    </source>
</evidence>
<dbReference type="PANTHER" id="PTHR43763">
    <property type="entry name" value="XAA-PRO AMINOPEPTIDASE 1"/>
    <property type="match status" value="1"/>
</dbReference>
<accession>A0A7R9PTB6</accession>
<dbReference type="AlphaFoldDB" id="A0A7R9PTB6"/>
<dbReference type="EMBL" id="OE859156">
    <property type="protein sequence ID" value="CAD7617062.1"/>
    <property type="molecule type" value="Genomic_DNA"/>
</dbReference>
<gene>
    <name evidence="2" type="ORF">TGEB3V08_LOCUS11859</name>
</gene>
<dbReference type="InterPro" id="IPR050422">
    <property type="entry name" value="X-Pro_aminopeptidase_P"/>
</dbReference>
<protein>
    <recommendedName>
        <fullName evidence="1">Peptidase M24 domain-containing protein</fullName>
    </recommendedName>
</protein>
<evidence type="ECO:0000259" key="1">
    <source>
        <dbReference type="Pfam" id="PF00557"/>
    </source>
</evidence>
<sequence length="288" mass="32771">MQHNMEDEVLDTVDQMQNNMEDKVLDRVNQVQHNMEEEVLDRVNQVQHNMEDKVLGRVNQVQHNTEDEVLDSVNQVQHNMKEEVLDSVNQVQHNMNDEVLDTVNQVQHNMEDEVLDTVNQVQHNIEDEMSRGEVWTEVEVAKTVDQFRREQLDSRGLSFATIAGFGPNGALPHYTPAITTNRQIYTNSTLVLDSGGQYLDGTTDVTRTLHFGSPNQFERETYTRVLQGSIQLSALVFPQGVLMSDVDVLARAPLWQVGLDYRHGTGHGIGAFLDVHECKWGLPRCARV</sequence>